<evidence type="ECO:0000313" key="2">
    <source>
        <dbReference type="EMBL" id="MCV2369882.1"/>
    </source>
</evidence>
<sequence length="140" mass="15705">MNFPLEIEGLLKEIDGDFVPPLSSSVDLTEYSNKLYNKATIFSVHDKGALVAVMAVYCTDAVNRVAYGTMLAVAATHRIYGLGPNLIKSTLDFLKKSEFKVFRLEIYKTNPRVITLYRRLGFSIASETDTSVFVEKKLDE</sequence>
<dbReference type="Gene3D" id="3.40.630.30">
    <property type="match status" value="1"/>
</dbReference>
<name>A0ABT2YIP5_9BURK</name>
<evidence type="ECO:0000313" key="3">
    <source>
        <dbReference type="Proteomes" id="UP001209701"/>
    </source>
</evidence>
<dbReference type="InterPro" id="IPR000182">
    <property type="entry name" value="GNAT_dom"/>
</dbReference>
<organism evidence="2 3">
    <name type="scientific">Roseateles oligotrophus</name>
    <dbReference type="NCBI Taxonomy" id="1769250"/>
    <lineage>
        <taxon>Bacteria</taxon>
        <taxon>Pseudomonadati</taxon>
        <taxon>Pseudomonadota</taxon>
        <taxon>Betaproteobacteria</taxon>
        <taxon>Burkholderiales</taxon>
        <taxon>Sphaerotilaceae</taxon>
        <taxon>Roseateles</taxon>
    </lineage>
</organism>
<comment type="caution">
    <text evidence="2">The sequence shown here is derived from an EMBL/GenBank/DDBJ whole genome shotgun (WGS) entry which is preliminary data.</text>
</comment>
<dbReference type="EMBL" id="JAJIRN010000008">
    <property type="protein sequence ID" value="MCV2369882.1"/>
    <property type="molecule type" value="Genomic_DNA"/>
</dbReference>
<dbReference type="SUPFAM" id="SSF55729">
    <property type="entry name" value="Acyl-CoA N-acyltransferases (Nat)"/>
    <property type="match status" value="1"/>
</dbReference>
<accession>A0ABT2YIP5</accession>
<feature type="domain" description="N-acetyltransferase" evidence="1">
    <location>
        <begin position="1"/>
        <end position="139"/>
    </location>
</feature>
<reference evidence="2 3" key="1">
    <citation type="submission" date="2021-11" db="EMBL/GenBank/DDBJ databases">
        <authorList>
            <person name="Liang Q."/>
            <person name="Mou H."/>
            <person name="Liu Z."/>
        </authorList>
    </citation>
    <scope>NUCLEOTIDE SEQUENCE [LARGE SCALE GENOMIC DNA]</scope>
    <source>
        <strain evidence="2 3">CHU3</strain>
    </source>
</reference>
<keyword evidence="3" id="KW-1185">Reference proteome</keyword>
<proteinExistence type="predicted"/>
<protein>
    <submittedName>
        <fullName evidence="2">GNAT family N-acetyltransferase</fullName>
    </submittedName>
</protein>
<evidence type="ECO:0000259" key="1">
    <source>
        <dbReference type="PROSITE" id="PS51186"/>
    </source>
</evidence>
<gene>
    <name evidence="2" type="ORF">LNV07_17505</name>
</gene>
<dbReference type="PROSITE" id="PS51186">
    <property type="entry name" value="GNAT"/>
    <property type="match status" value="1"/>
</dbReference>
<dbReference type="InterPro" id="IPR016181">
    <property type="entry name" value="Acyl_CoA_acyltransferase"/>
</dbReference>
<dbReference type="Pfam" id="PF00583">
    <property type="entry name" value="Acetyltransf_1"/>
    <property type="match status" value="1"/>
</dbReference>
<dbReference type="RefSeq" id="WP_263572477.1">
    <property type="nucleotide sequence ID" value="NZ_JAJIRN010000008.1"/>
</dbReference>
<dbReference type="Proteomes" id="UP001209701">
    <property type="component" value="Unassembled WGS sequence"/>
</dbReference>